<organism evidence="3 5">
    <name type="scientific">Orbilia oligospora</name>
    <name type="common">Nematode-trapping fungus</name>
    <name type="synonym">Arthrobotrys oligospora</name>
    <dbReference type="NCBI Taxonomy" id="2813651"/>
    <lineage>
        <taxon>Eukaryota</taxon>
        <taxon>Fungi</taxon>
        <taxon>Dikarya</taxon>
        <taxon>Ascomycota</taxon>
        <taxon>Pezizomycotina</taxon>
        <taxon>Orbiliomycetes</taxon>
        <taxon>Orbiliales</taxon>
        <taxon>Orbiliaceae</taxon>
        <taxon>Orbilia</taxon>
    </lineage>
</organism>
<dbReference type="EMBL" id="WIPF01000165">
    <property type="protein sequence ID" value="KAF3202611.1"/>
    <property type="molecule type" value="Genomic_DNA"/>
</dbReference>
<accession>A0A6G1LTN8</accession>
<evidence type="ECO:0000313" key="3">
    <source>
        <dbReference type="EMBL" id="KAF3199270.1"/>
    </source>
</evidence>
<gene>
    <name evidence="3" type="ORF">TWF106_003954</name>
    <name evidence="4" type="ORF">TWF191_002927</name>
    <name evidence="2" type="ORF">TWF679_003211</name>
</gene>
<proteinExistence type="predicted"/>
<reference evidence="5 6" key="1">
    <citation type="submission" date="2019-06" db="EMBL/GenBank/DDBJ databases">
        <authorList>
            <person name="Palmer J.M."/>
        </authorList>
    </citation>
    <scope>NUCLEOTIDE SEQUENCE [LARGE SCALE GENOMIC DNA]</scope>
    <source>
        <strain evidence="3 5">TWF106</strain>
        <strain evidence="4 6">TWF191</strain>
        <strain evidence="2">TWF679</strain>
    </source>
</reference>
<comment type="caution">
    <text evidence="3">The sequence shown here is derived from an EMBL/GenBank/DDBJ whole genome shotgun (WGS) entry which is preliminary data.</text>
</comment>
<dbReference type="AlphaFoldDB" id="A0A6G1LTN8"/>
<evidence type="ECO:0000313" key="5">
    <source>
        <dbReference type="Proteomes" id="UP000472727"/>
    </source>
</evidence>
<evidence type="ECO:0000256" key="1">
    <source>
        <dbReference type="SAM" id="SignalP"/>
    </source>
</evidence>
<dbReference type="EMBL" id="WIWS01000190">
    <property type="protein sequence ID" value="KAF3199270.1"/>
    <property type="molecule type" value="Genomic_DNA"/>
</dbReference>
<feature type="chain" id="PRO_5041170900" evidence="1">
    <location>
        <begin position="20"/>
        <end position="105"/>
    </location>
</feature>
<keyword evidence="1" id="KW-0732">Signal</keyword>
<sequence length="105" mass="11006">MKAQTFLIATLLFFTSSLAAPQSYADLAGGRRGANLVQRAEGDLPPGAFKTIMIKQLTAAIKDPKVLSTLEAVPADVFDKLYGLEGAQLATAVKSLLSGQTPQGI</sequence>
<dbReference type="Proteomes" id="UP000472727">
    <property type="component" value="Unassembled WGS sequence"/>
</dbReference>
<evidence type="ECO:0000313" key="2">
    <source>
        <dbReference type="EMBL" id="KAF3197429.1"/>
    </source>
</evidence>
<dbReference type="Proteomes" id="UP000483672">
    <property type="component" value="Unassembled WGS sequence"/>
</dbReference>
<evidence type="ECO:0000313" key="6">
    <source>
        <dbReference type="Proteomes" id="UP000483672"/>
    </source>
</evidence>
<feature type="signal peptide" evidence="1">
    <location>
        <begin position="1"/>
        <end position="19"/>
    </location>
</feature>
<dbReference type="OrthoDB" id="5345330at2759"/>
<dbReference type="Proteomes" id="UP000614610">
    <property type="component" value="Unassembled WGS sequence"/>
</dbReference>
<name>A0A6G1LTN8_ORBOL</name>
<protein>
    <submittedName>
        <fullName evidence="3">Uncharacterized protein</fullName>
    </submittedName>
</protein>
<dbReference type="EMBL" id="WIWT01000164">
    <property type="protein sequence ID" value="KAF3197429.1"/>
    <property type="molecule type" value="Genomic_DNA"/>
</dbReference>
<evidence type="ECO:0000313" key="4">
    <source>
        <dbReference type="EMBL" id="KAF3202611.1"/>
    </source>
</evidence>